<feature type="compositionally biased region" description="Basic and acidic residues" evidence="1">
    <location>
        <begin position="83"/>
        <end position="97"/>
    </location>
</feature>
<feature type="region of interest" description="Disordered" evidence="1">
    <location>
        <begin position="78"/>
        <end position="105"/>
    </location>
</feature>
<evidence type="ECO:0000313" key="3">
    <source>
        <dbReference type="Proteomes" id="UP000696573"/>
    </source>
</evidence>
<feature type="region of interest" description="Disordered" evidence="1">
    <location>
        <begin position="18"/>
        <end position="43"/>
    </location>
</feature>
<dbReference type="OrthoDB" id="5343483at2759"/>
<sequence length="134" mass="15530">MTTPYRLNKRKACHCIPGSPFLKRPRTNPSVPPWPESRPTEASSLNGLLRQHNRVRLYVSPLHWTSQHLELLNLRYKKKKRKSGGEVRRNDGGHRPTFETTATSRQLQCQSTPEFKTSVVRCLLQDLELQPCEK</sequence>
<dbReference type="Proteomes" id="UP000696573">
    <property type="component" value="Unassembled WGS sequence"/>
</dbReference>
<dbReference type="AlphaFoldDB" id="A0A9N9VGA7"/>
<accession>A0A9N9VGA7</accession>
<gene>
    <name evidence="2" type="ORF">CRHIZ90672A_00015136</name>
</gene>
<feature type="non-terminal residue" evidence="2">
    <location>
        <position position="134"/>
    </location>
</feature>
<proteinExistence type="predicted"/>
<organism evidence="2 3">
    <name type="scientific">Clonostachys rhizophaga</name>
    <dbReference type="NCBI Taxonomy" id="160324"/>
    <lineage>
        <taxon>Eukaryota</taxon>
        <taxon>Fungi</taxon>
        <taxon>Dikarya</taxon>
        <taxon>Ascomycota</taxon>
        <taxon>Pezizomycotina</taxon>
        <taxon>Sordariomycetes</taxon>
        <taxon>Hypocreomycetidae</taxon>
        <taxon>Hypocreales</taxon>
        <taxon>Bionectriaceae</taxon>
        <taxon>Clonostachys</taxon>
    </lineage>
</organism>
<comment type="caution">
    <text evidence="2">The sequence shown here is derived from an EMBL/GenBank/DDBJ whole genome shotgun (WGS) entry which is preliminary data.</text>
</comment>
<reference evidence="2" key="1">
    <citation type="submission" date="2021-10" db="EMBL/GenBank/DDBJ databases">
        <authorList>
            <person name="Piombo E."/>
        </authorList>
    </citation>
    <scope>NUCLEOTIDE SEQUENCE</scope>
</reference>
<keyword evidence="3" id="KW-1185">Reference proteome</keyword>
<evidence type="ECO:0000256" key="1">
    <source>
        <dbReference type="SAM" id="MobiDB-lite"/>
    </source>
</evidence>
<protein>
    <submittedName>
        <fullName evidence="2">Uncharacterized protein</fullName>
    </submittedName>
</protein>
<dbReference type="EMBL" id="CABFNQ020000687">
    <property type="protein sequence ID" value="CAH0022789.1"/>
    <property type="molecule type" value="Genomic_DNA"/>
</dbReference>
<name>A0A9N9VGA7_9HYPO</name>
<evidence type="ECO:0000313" key="2">
    <source>
        <dbReference type="EMBL" id="CAH0022789.1"/>
    </source>
</evidence>